<gene>
    <name evidence="7 9" type="primary">gmd</name>
    <name evidence="9" type="ORF">C4520_08250</name>
</gene>
<comment type="function">
    <text evidence="6 7">Catalyzes the conversion of GDP-D-mannose to GDP-4-dehydro-6-deoxy-D-mannose.</text>
</comment>
<feature type="domain" description="NAD(P)-binding" evidence="8">
    <location>
        <begin position="4"/>
        <end position="308"/>
    </location>
</feature>
<evidence type="ECO:0000256" key="7">
    <source>
        <dbReference type="HAMAP-Rule" id="MF_00955"/>
    </source>
</evidence>
<dbReference type="InterPro" id="IPR036291">
    <property type="entry name" value="NAD(P)-bd_dom_sf"/>
</dbReference>
<proteinExistence type="inferred from homology"/>
<dbReference type="PANTHER" id="PTHR43715:SF1">
    <property type="entry name" value="GDP-MANNOSE 4,6 DEHYDRATASE"/>
    <property type="match status" value="1"/>
</dbReference>
<dbReference type="Gene3D" id="3.40.50.720">
    <property type="entry name" value="NAD(P)-binding Rossmann-like Domain"/>
    <property type="match status" value="1"/>
</dbReference>
<dbReference type="AlphaFoldDB" id="A0A3A4NPH3"/>
<dbReference type="Proteomes" id="UP000265882">
    <property type="component" value="Unassembled WGS sequence"/>
</dbReference>
<evidence type="ECO:0000256" key="6">
    <source>
        <dbReference type="ARBA" id="ARBA00059383"/>
    </source>
</evidence>
<dbReference type="PANTHER" id="PTHR43715">
    <property type="entry name" value="GDP-MANNOSE 4,6-DEHYDRATASE"/>
    <property type="match status" value="1"/>
</dbReference>
<evidence type="ECO:0000256" key="3">
    <source>
        <dbReference type="ARBA" id="ARBA00009263"/>
    </source>
</evidence>
<comment type="caution">
    <text evidence="9">The sequence shown here is derived from an EMBL/GenBank/DDBJ whole genome shotgun (WGS) entry which is preliminary data.</text>
</comment>
<sequence length="323" mass="36915">MRALITGITGQDGSYLADFLLEKGYEVYGMVRRSSTENFERIHHIRDKINLVQADLMDQVSMIKIIGEIRPAEVYNLAAMSFVPTSWDQPVLTGETTALGVTRMLEAIKVVDRKIKFYQASSSEMFGKVVETPQTETTPFYPRSPYGVAKVYGHWITVNYRESYNLFACSGILFNHESPRRGLEFVTRKVTHGAARIKLELASELLLGNLDARRDWGYAKDYVEAMWLMLQQDHSDSYVVSSGETHSVRELVETAFAHLDMDWQKHVKIDQRFVRPAEVDLLLGDSAKAHRELGWRPKTTFNELVKLMVDADIKYLKRQNGLA</sequence>
<dbReference type="SUPFAM" id="SSF51735">
    <property type="entry name" value="NAD(P)-binding Rossmann-fold domains"/>
    <property type="match status" value="1"/>
</dbReference>
<dbReference type="FunFam" id="3.40.50.720:FF:000924">
    <property type="entry name" value="GDP-mannose 4,6 dehydratase"/>
    <property type="match status" value="1"/>
</dbReference>
<dbReference type="Pfam" id="PF16363">
    <property type="entry name" value="GDP_Man_Dehyd"/>
    <property type="match status" value="1"/>
</dbReference>
<evidence type="ECO:0000256" key="5">
    <source>
        <dbReference type="ARBA" id="ARBA00023239"/>
    </source>
</evidence>
<reference evidence="9 10" key="1">
    <citation type="journal article" date="2017" name="ISME J.">
        <title>Energy and carbon metabolisms in a deep terrestrial subsurface fluid microbial community.</title>
        <authorList>
            <person name="Momper L."/>
            <person name="Jungbluth S.P."/>
            <person name="Lee M.D."/>
            <person name="Amend J.P."/>
        </authorList>
    </citation>
    <scope>NUCLEOTIDE SEQUENCE [LARGE SCALE GENOMIC DNA]</scope>
    <source>
        <strain evidence="9">SURF_5</strain>
    </source>
</reference>
<dbReference type="EMBL" id="QZKU01000057">
    <property type="protein sequence ID" value="RJP22483.1"/>
    <property type="molecule type" value="Genomic_DNA"/>
</dbReference>
<keyword evidence="7" id="KW-0521">NADP</keyword>
<keyword evidence="5 7" id="KW-0456">Lyase</keyword>
<protein>
    <recommendedName>
        <fullName evidence="4 7">GDP-mannose 4,6-dehydratase</fullName>
        <ecNumber evidence="4 7">4.2.1.47</ecNumber>
    </recommendedName>
    <alternativeName>
        <fullName evidence="7">GDP-D-mannose dehydratase</fullName>
    </alternativeName>
</protein>
<name>A0A3A4NPH3_ABYX5</name>
<dbReference type="HAMAP" id="MF_00955">
    <property type="entry name" value="GDP_Man_dehydratase"/>
    <property type="match status" value="1"/>
</dbReference>
<comment type="catalytic activity">
    <reaction evidence="1 7">
        <text>GDP-alpha-D-mannose = GDP-4-dehydro-alpha-D-rhamnose + H2O</text>
        <dbReference type="Rhea" id="RHEA:23820"/>
        <dbReference type="ChEBI" id="CHEBI:15377"/>
        <dbReference type="ChEBI" id="CHEBI:57527"/>
        <dbReference type="ChEBI" id="CHEBI:57964"/>
        <dbReference type="EC" id="4.2.1.47"/>
    </reaction>
</comment>
<evidence type="ECO:0000256" key="1">
    <source>
        <dbReference type="ARBA" id="ARBA00000188"/>
    </source>
</evidence>
<evidence type="ECO:0000313" key="9">
    <source>
        <dbReference type="EMBL" id="RJP22483.1"/>
    </source>
</evidence>
<dbReference type="EC" id="4.2.1.47" evidence="4 7"/>
<dbReference type="CDD" id="cd05260">
    <property type="entry name" value="GDP_MD_SDR_e"/>
    <property type="match status" value="1"/>
</dbReference>
<evidence type="ECO:0000256" key="2">
    <source>
        <dbReference type="ARBA" id="ARBA00001937"/>
    </source>
</evidence>
<dbReference type="InterPro" id="IPR016040">
    <property type="entry name" value="NAD(P)-bd_dom"/>
</dbReference>
<comment type="similarity">
    <text evidence="3 7">Belongs to the NAD(P)-dependent epimerase/dehydratase family. GDP-mannose 4,6-dehydratase subfamily.</text>
</comment>
<evidence type="ECO:0000259" key="8">
    <source>
        <dbReference type="Pfam" id="PF16363"/>
    </source>
</evidence>
<dbReference type="InterPro" id="IPR006368">
    <property type="entry name" value="GDP_Man_deHydtase"/>
</dbReference>
<evidence type="ECO:0000256" key="4">
    <source>
        <dbReference type="ARBA" id="ARBA00011989"/>
    </source>
</evidence>
<evidence type="ECO:0000313" key="10">
    <source>
        <dbReference type="Proteomes" id="UP000265882"/>
    </source>
</evidence>
<dbReference type="NCBIfam" id="TIGR01472">
    <property type="entry name" value="gmd"/>
    <property type="match status" value="1"/>
</dbReference>
<dbReference type="GO" id="GO:0042351">
    <property type="term" value="P:'de novo' GDP-L-fucose biosynthetic process"/>
    <property type="evidence" value="ECO:0007669"/>
    <property type="project" value="TreeGrafter"/>
</dbReference>
<accession>A0A3A4NPH3</accession>
<comment type="caution">
    <text evidence="7">Lacks conserved residue(s) required for the propagation of feature annotation.</text>
</comment>
<comment type="cofactor">
    <cofactor evidence="2 7">
        <name>NADP(+)</name>
        <dbReference type="ChEBI" id="CHEBI:58349"/>
    </cofactor>
</comment>
<dbReference type="GO" id="GO:0008446">
    <property type="term" value="F:GDP-mannose 4,6-dehydratase activity"/>
    <property type="evidence" value="ECO:0007669"/>
    <property type="project" value="UniProtKB-UniRule"/>
</dbReference>
<dbReference type="GO" id="GO:0070401">
    <property type="term" value="F:NADP+ binding"/>
    <property type="evidence" value="ECO:0007669"/>
    <property type="project" value="UniProtKB-UniRule"/>
</dbReference>
<dbReference type="Gene3D" id="3.90.25.10">
    <property type="entry name" value="UDP-galactose 4-epimerase, domain 1"/>
    <property type="match status" value="1"/>
</dbReference>
<organism evidence="9 10">
    <name type="scientific">Abyssobacteria bacterium (strain SURF_5)</name>
    <dbReference type="NCBI Taxonomy" id="2093360"/>
    <lineage>
        <taxon>Bacteria</taxon>
        <taxon>Pseudomonadati</taxon>
        <taxon>Candidatus Hydrogenedentota</taxon>
        <taxon>Candidatus Abyssobacteria</taxon>
    </lineage>
</organism>